<keyword evidence="3" id="KW-1185">Reference proteome</keyword>
<dbReference type="Gene3D" id="3.40.50.720">
    <property type="entry name" value="NAD(P)-binding Rossmann-like Domain"/>
    <property type="match status" value="1"/>
</dbReference>
<dbReference type="SUPFAM" id="SSF69572">
    <property type="entry name" value="Activating enzymes of the ubiquitin-like proteins"/>
    <property type="match status" value="1"/>
</dbReference>
<name>A0AAX4NI06_9ARCH</name>
<dbReference type="InterPro" id="IPR035985">
    <property type="entry name" value="Ubiquitin-activating_enz"/>
</dbReference>
<feature type="domain" description="THIF-type NAD/FAD binding fold" evidence="1">
    <location>
        <begin position="7"/>
        <end position="236"/>
    </location>
</feature>
<evidence type="ECO:0000313" key="3">
    <source>
        <dbReference type="Proteomes" id="UP001451606"/>
    </source>
</evidence>
<dbReference type="CDD" id="cd00757">
    <property type="entry name" value="ThiF_MoeB_HesA_family"/>
    <property type="match status" value="1"/>
</dbReference>
<dbReference type="PANTHER" id="PTHR10953:SF102">
    <property type="entry name" value="ADENYLYLTRANSFERASE AND SULFURTRANSFERASE MOCS3"/>
    <property type="match status" value="1"/>
</dbReference>
<dbReference type="GO" id="GO:0016779">
    <property type="term" value="F:nucleotidyltransferase activity"/>
    <property type="evidence" value="ECO:0007669"/>
    <property type="project" value="TreeGrafter"/>
</dbReference>
<dbReference type="Proteomes" id="UP001451606">
    <property type="component" value="Chromosome"/>
</dbReference>
<organism evidence="2 3">
    <name type="scientific">Oxyplasma meridianum</name>
    <dbReference type="NCBI Taxonomy" id="3073602"/>
    <lineage>
        <taxon>Archaea</taxon>
        <taxon>Methanobacteriati</taxon>
        <taxon>Thermoplasmatota</taxon>
        <taxon>Thermoplasmata</taxon>
        <taxon>Thermoplasmatales</taxon>
        <taxon>Thermoplasmataceae</taxon>
        <taxon>Oxyplasma</taxon>
    </lineage>
</organism>
<dbReference type="GO" id="GO:0005737">
    <property type="term" value="C:cytoplasm"/>
    <property type="evidence" value="ECO:0007669"/>
    <property type="project" value="TreeGrafter"/>
</dbReference>
<proteinExistence type="predicted"/>
<dbReference type="Pfam" id="PF00899">
    <property type="entry name" value="ThiF"/>
    <property type="match status" value="1"/>
</dbReference>
<evidence type="ECO:0000259" key="1">
    <source>
        <dbReference type="Pfam" id="PF00899"/>
    </source>
</evidence>
<evidence type="ECO:0000313" key="2">
    <source>
        <dbReference type="EMBL" id="WYY00497.1"/>
    </source>
</evidence>
<dbReference type="InterPro" id="IPR000594">
    <property type="entry name" value="ThiF_NAD_FAD-bd"/>
</dbReference>
<accession>A0AAX4NI06</accession>
<dbReference type="GeneID" id="95967809"/>
<dbReference type="GO" id="GO:0008641">
    <property type="term" value="F:ubiquitin-like modifier activating enzyme activity"/>
    <property type="evidence" value="ECO:0007669"/>
    <property type="project" value="InterPro"/>
</dbReference>
<dbReference type="RefSeq" id="WP_393970833.1">
    <property type="nucleotide sequence ID" value="NZ_CP133772.1"/>
</dbReference>
<gene>
    <name evidence="2" type="ORF">OXIME_001072</name>
</gene>
<reference evidence="2 3" key="1">
    <citation type="submission" date="2023-09" db="EMBL/GenBank/DDBJ databases">
        <authorList>
            <person name="Golyshina O.V."/>
            <person name="Lunev E.A."/>
            <person name="Bargiela R."/>
            <person name="Gaines M.C."/>
            <person name="Daum B."/>
            <person name="Bale N.J."/>
            <person name="Koenen M."/>
            <person name="Sinninghe Damst J.S."/>
            <person name="Yakimov M."/>
            <person name="Golyshin P.N."/>
        </authorList>
    </citation>
    <scope>NUCLEOTIDE SEQUENCE [LARGE SCALE GENOMIC DNA]</scope>
    <source>
        <strain evidence="2 3">M1</strain>
    </source>
</reference>
<sequence length="258" mass="28816">MDYLFHARHLVLSRFTHDDLERISRSRVMVVGLGGTGSTAARLFAESGVSDLSIVDQDTVSISNIQRQMYFMGDIGRKKVSATSEYLNRINPDVNVTTYDTVFDSRFAISHAGEFDLIFDGTDNITTRRIINDISVKTGKPWIFSSAIETYGEFKAIVPGKTSCYACFMPNAEGSPQTCSQIGVLNSVPSTVASLAYVLGLRILKGEDVSGDIHFLDAWDMRLEKIKTRRNPDCPVCGKEQFNYLTDQYSCFDPRVMQ</sequence>
<dbReference type="AlphaFoldDB" id="A0AAX4NI06"/>
<dbReference type="KEGG" id="omr:OXIME_001072"/>
<dbReference type="PANTHER" id="PTHR10953">
    <property type="entry name" value="UBIQUITIN-ACTIVATING ENZYME E1"/>
    <property type="match status" value="1"/>
</dbReference>
<dbReference type="InterPro" id="IPR045886">
    <property type="entry name" value="ThiF/MoeB/HesA"/>
</dbReference>
<protein>
    <submittedName>
        <fullName evidence="2">HesA/MoeB/ThiF family protein</fullName>
    </submittedName>
</protein>
<dbReference type="EMBL" id="CP133772">
    <property type="protein sequence ID" value="WYY00497.1"/>
    <property type="molecule type" value="Genomic_DNA"/>
</dbReference>
<dbReference type="GO" id="GO:0004792">
    <property type="term" value="F:thiosulfate-cyanide sulfurtransferase activity"/>
    <property type="evidence" value="ECO:0007669"/>
    <property type="project" value="TreeGrafter"/>
</dbReference>